<protein>
    <submittedName>
        <fullName evidence="1">Uncharacterized protein</fullName>
    </submittedName>
</protein>
<evidence type="ECO:0000313" key="2">
    <source>
        <dbReference type="Proteomes" id="UP001283361"/>
    </source>
</evidence>
<gene>
    <name evidence="1" type="ORF">RRG08_048702</name>
</gene>
<dbReference type="AlphaFoldDB" id="A0AAE1A6J8"/>
<dbReference type="EMBL" id="JAWDGP010002524">
    <property type="protein sequence ID" value="KAK3782244.1"/>
    <property type="molecule type" value="Genomic_DNA"/>
</dbReference>
<evidence type="ECO:0000313" key="1">
    <source>
        <dbReference type="EMBL" id="KAK3782244.1"/>
    </source>
</evidence>
<organism evidence="1 2">
    <name type="scientific">Elysia crispata</name>
    <name type="common">lettuce slug</name>
    <dbReference type="NCBI Taxonomy" id="231223"/>
    <lineage>
        <taxon>Eukaryota</taxon>
        <taxon>Metazoa</taxon>
        <taxon>Spiralia</taxon>
        <taxon>Lophotrochozoa</taxon>
        <taxon>Mollusca</taxon>
        <taxon>Gastropoda</taxon>
        <taxon>Heterobranchia</taxon>
        <taxon>Euthyneura</taxon>
        <taxon>Panpulmonata</taxon>
        <taxon>Sacoglossa</taxon>
        <taxon>Placobranchoidea</taxon>
        <taxon>Plakobranchidae</taxon>
        <taxon>Elysia</taxon>
    </lineage>
</organism>
<keyword evidence="2" id="KW-1185">Reference proteome</keyword>
<proteinExistence type="predicted"/>
<comment type="caution">
    <text evidence="1">The sequence shown here is derived from an EMBL/GenBank/DDBJ whole genome shotgun (WGS) entry which is preliminary data.</text>
</comment>
<accession>A0AAE1A6J8</accession>
<sequence>MASKSQPVVAAGFIIFRKLENQPEYLLLQTSYGQHHWTPPKVMLILVSQSLKQLCEKQRKRLVLRGIR</sequence>
<reference evidence="1" key="1">
    <citation type="journal article" date="2023" name="G3 (Bethesda)">
        <title>A reference genome for the long-term kleptoplast-retaining sea slug Elysia crispata morphotype clarki.</title>
        <authorList>
            <person name="Eastman K.E."/>
            <person name="Pendleton A.L."/>
            <person name="Shaikh M.A."/>
            <person name="Suttiyut T."/>
            <person name="Ogas R."/>
            <person name="Tomko P."/>
            <person name="Gavelis G."/>
            <person name="Widhalm J.R."/>
            <person name="Wisecaver J.H."/>
        </authorList>
    </citation>
    <scope>NUCLEOTIDE SEQUENCE</scope>
    <source>
        <strain evidence="1">ECLA1</strain>
    </source>
</reference>
<name>A0AAE1A6J8_9GAST</name>
<dbReference type="Proteomes" id="UP001283361">
    <property type="component" value="Unassembled WGS sequence"/>
</dbReference>